<accession>A0ABW2MRE7</accession>
<dbReference type="Pfam" id="PF00675">
    <property type="entry name" value="Peptidase_M16"/>
    <property type="match status" value="1"/>
</dbReference>
<evidence type="ECO:0000313" key="4">
    <source>
        <dbReference type="EMBL" id="MFC7356410.1"/>
    </source>
</evidence>
<feature type="chain" id="PRO_5047422415" evidence="1">
    <location>
        <begin position="21"/>
        <end position="687"/>
    </location>
</feature>
<organism evidence="4 5">
    <name type="scientific">Jejudonia soesokkakensis</name>
    <dbReference type="NCBI Taxonomy" id="1323432"/>
    <lineage>
        <taxon>Bacteria</taxon>
        <taxon>Pseudomonadati</taxon>
        <taxon>Bacteroidota</taxon>
        <taxon>Flavobacteriia</taxon>
        <taxon>Flavobacteriales</taxon>
        <taxon>Flavobacteriaceae</taxon>
        <taxon>Jejudonia</taxon>
    </lineage>
</organism>
<keyword evidence="1" id="KW-0732">Signal</keyword>
<proteinExistence type="predicted"/>
<dbReference type="EMBL" id="JBHTBN010000001">
    <property type="protein sequence ID" value="MFC7356410.1"/>
    <property type="molecule type" value="Genomic_DNA"/>
</dbReference>
<feature type="domain" description="Peptidase M16 C-terminal" evidence="3">
    <location>
        <begin position="199"/>
        <end position="376"/>
    </location>
</feature>
<dbReference type="Proteomes" id="UP001596415">
    <property type="component" value="Unassembled WGS sequence"/>
</dbReference>
<dbReference type="Pfam" id="PF05193">
    <property type="entry name" value="Peptidase_M16_C"/>
    <property type="match status" value="1"/>
</dbReference>
<feature type="signal peptide" evidence="1">
    <location>
        <begin position="1"/>
        <end position="20"/>
    </location>
</feature>
<dbReference type="SUPFAM" id="SSF63411">
    <property type="entry name" value="LuxS/MPP-like metallohydrolase"/>
    <property type="match status" value="2"/>
</dbReference>
<dbReference type="Gene3D" id="3.30.830.10">
    <property type="entry name" value="Metalloenzyme, LuxS/M16 peptidase-like"/>
    <property type="match status" value="2"/>
</dbReference>
<protein>
    <submittedName>
        <fullName evidence="4">M16 family metallopeptidase</fullName>
    </submittedName>
</protein>
<comment type="caution">
    <text evidence="4">The sequence shown here is derived from an EMBL/GenBank/DDBJ whole genome shotgun (WGS) entry which is preliminary data.</text>
</comment>
<dbReference type="InterPro" id="IPR011765">
    <property type="entry name" value="Pept_M16_N"/>
</dbReference>
<evidence type="ECO:0000256" key="1">
    <source>
        <dbReference type="SAM" id="SignalP"/>
    </source>
</evidence>
<evidence type="ECO:0000259" key="3">
    <source>
        <dbReference type="Pfam" id="PF05193"/>
    </source>
</evidence>
<name>A0ABW2MRE7_9FLAO</name>
<dbReference type="InterPro" id="IPR007863">
    <property type="entry name" value="Peptidase_M16_C"/>
</dbReference>
<dbReference type="InterPro" id="IPR050361">
    <property type="entry name" value="MPP/UQCRC_Complex"/>
</dbReference>
<reference evidence="5" key="1">
    <citation type="journal article" date="2019" name="Int. J. Syst. Evol. Microbiol.">
        <title>The Global Catalogue of Microorganisms (GCM) 10K type strain sequencing project: providing services to taxonomists for standard genome sequencing and annotation.</title>
        <authorList>
            <consortium name="The Broad Institute Genomics Platform"/>
            <consortium name="The Broad Institute Genome Sequencing Center for Infectious Disease"/>
            <person name="Wu L."/>
            <person name="Ma J."/>
        </authorList>
    </citation>
    <scope>NUCLEOTIDE SEQUENCE [LARGE SCALE GENOMIC DNA]</scope>
    <source>
        <strain evidence="5">CGMCC 1.16306</strain>
    </source>
</reference>
<gene>
    <name evidence="4" type="ORF">ACFQO1_01815</name>
</gene>
<keyword evidence="5" id="KW-1185">Reference proteome</keyword>
<evidence type="ECO:0000259" key="2">
    <source>
        <dbReference type="Pfam" id="PF00675"/>
    </source>
</evidence>
<evidence type="ECO:0000313" key="5">
    <source>
        <dbReference type="Proteomes" id="UP001596415"/>
    </source>
</evidence>
<dbReference type="PANTHER" id="PTHR11851">
    <property type="entry name" value="METALLOPROTEASE"/>
    <property type="match status" value="1"/>
</dbReference>
<sequence length="687" mass="75215">MKKYISLAVAFIFCATSVIAQVDRSIQPKAGPAPTINLTSPNTFEAKNGMKVMVVENDKLPRVRVQLVLDNPLHASGKKAGVEAIFSDMMGNGTTTISKDAFNEEVDFLGATLFFGSESAFASSLSKYFPRIMELMADAVKNPLLTQEEFEKSKTRMLENLKNQEKDVSAIASQMGSALLYGKNHPKGEFMTTESISALTLADVKEFYNSYFSPENAYLVIVGDVKTKDAKKVVNNYFANWNTKLAPKQTIAPVTDVTVTEINFINMPNAVQSEIIAQNVVNLKMSDPDYHAVLLANDILGGGGEGNLFLNLREDKGWTYGSYSGIGAGKDVSRFSATASVRNEVTDSSVVEMIKEIKMMSTKPVDAKRLENAKAKYNGRFILALESPQTIANYALNIETEDLDEDFYKNYLKKINAVTPADIQRVAKKYFKADNLRVVVVGKGAEVLEPLKTVKDPSGKVIPVKYFDKYGNPTKEPEFSKPIPVGVTAETVLADYIKAIGGEEAAKNVNSIMMEAAASMQGMQLNMNSKVTNKGQSKVVVSLGGNPMQTILFNNGTGYMVVQGQRMDNDDTMNKQNMMTTKPFMELDATGALEAIETINGTDAYRINFGEGVKAFYDTTTGLKIREAVDVTMMGQSSTSITDYSNYQEVAGVKIPYTVTRYLGPQALDFTVSKVVVNEGVSDADFE</sequence>
<dbReference type="InterPro" id="IPR011249">
    <property type="entry name" value="Metalloenz_LuxS/M16"/>
</dbReference>
<dbReference type="RefSeq" id="WP_380216121.1">
    <property type="nucleotide sequence ID" value="NZ_JBHTBN010000001.1"/>
</dbReference>
<feature type="domain" description="Peptidase M16 N-terminal" evidence="2">
    <location>
        <begin position="75"/>
        <end position="185"/>
    </location>
</feature>